<dbReference type="PANTHER" id="PTHR30055">
    <property type="entry name" value="HTH-TYPE TRANSCRIPTIONAL REGULATOR RUTR"/>
    <property type="match status" value="1"/>
</dbReference>
<evidence type="ECO:0000313" key="5">
    <source>
        <dbReference type="EMBL" id="MDP9868837.1"/>
    </source>
</evidence>
<evidence type="ECO:0000313" key="6">
    <source>
        <dbReference type="Proteomes" id="UP001230426"/>
    </source>
</evidence>
<organism evidence="5 6">
    <name type="scientific">Streptosporangium brasiliense</name>
    <dbReference type="NCBI Taxonomy" id="47480"/>
    <lineage>
        <taxon>Bacteria</taxon>
        <taxon>Bacillati</taxon>
        <taxon>Actinomycetota</taxon>
        <taxon>Actinomycetes</taxon>
        <taxon>Streptosporangiales</taxon>
        <taxon>Streptosporangiaceae</taxon>
        <taxon>Streptosporangium</taxon>
    </lineage>
</organism>
<dbReference type="Pfam" id="PF00440">
    <property type="entry name" value="TetR_N"/>
    <property type="match status" value="1"/>
</dbReference>
<reference evidence="5 6" key="1">
    <citation type="submission" date="2023-07" db="EMBL/GenBank/DDBJ databases">
        <title>Sequencing the genomes of 1000 actinobacteria strains.</title>
        <authorList>
            <person name="Klenk H.-P."/>
        </authorList>
    </citation>
    <scope>NUCLEOTIDE SEQUENCE [LARGE SCALE GENOMIC DNA]</scope>
    <source>
        <strain evidence="5 6">DSM 44109</strain>
    </source>
</reference>
<evidence type="ECO:0000256" key="3">
    <source>
        <dbReference type="SAM" id="MobiDB-lite"/>
    </source>
</evidence>
<dbReference type="InterPro" id="IPR009057">
    <property type="entry name" value="Homeodomain-like_sf"/>
</dbReference>
<feature type="compositionally biased region" description="Basic and acidic residues" evidence="3">
    <location>
        <begin position="211"/>
        <end position="243"/>
    </location>
</feature>
<dbReference type="Gene3D" id="1.10.357.10">
    <property type="entry name" value="Tetracycline Repressor, domain 2"/>
    <property type="match status" value="1"/>
</dbReference>
<sequence length="262" mass="28376">MPPRQRLTPDGRRAQLLAVGARLFAAHPYADVLMEEVADEAGISRALLYRHFPSKQALFAAVYQQAADQLLADTRLDPARSLREQLLQGMDVHLDYFVANRNAVLAANRVLAGDPVIQTIMANELDVLRERLLGVLPLAGDDAREAVSGVLKAWLVFVQVLCVDWLTRETCTRDQLRDICVGAALGALGPLLSPPSECRSGRELGVAVGDADQREGEPCQRGLHDGPRDSRSSPEASRTHCDASTDFMTPGLSSAVVSTDPS</sequence>
<dbReference type="Proteomes" id="UP001230426">
    <property type="component" value="Unassembled WGS sequence"/>
</dbReference>
<dbReference type="PANTHER" id="PTHR30055:SF174">
    <property type="entry name" value="TRANSCRIPTIONAL REGULATORY PROTEIN (PROBABLY TETR-FAMILY)-RELATED"/>
    <property type="match status" value="1"/>
</dbReference>
<evidence type="ECO:0000256" key="1">
    <source>
        <dbReference type="ARBA" id="ARBA00023125"/>
    </source>
</evidence>
<feature type="region of interest" description="Disordered" evidence="3">
    <location>
        <begin position="209"/>
        <end position="247"/>
    </location>
</feature>
<dbReference type="PRINTS" id="PR00455">
    <property type="entry name" value="HTHTETR"/>
</dbReference>
<dbReference type="EMBL" id="JAUSRB010000002">
    <property type="protein sequence ID" value="MDP9868837.1"/>
    <property type="molecule type" value="Genomic_DNA"/>
</dbReference>
<dbReference type="RefSeq" id="WP_306872118.1">
    <property type="nucleotide sequence ID" value="NZ_JAUSRB010000002.1"/>
</dbReference>
<comment type="caution">
    <text evidence="5">The sequence shown here is derived from an EMBL/GenBank/DDBJ whole genome shotgun (WGS) entry which is preliminary data.</text>
</comment>
<keyword evidence="6" id="KW-1185">Reference proteome</keyword>
<proteinExistence type="predicted"/>
<feature type="domain" description="HTH tetR-type" evidence="4">
    <location>
        <begin position="10"/>
        <end position="70"/>
    </location>
</feature>
<dbReference type="InterPro" id="IPR001647">
    <property type="entry name" value="HTH_TetR"/>
</dbReference>
<dbReference type="PROSITE" id="PS50977">
    <property type="entry name" value="HTH_TETR_2"/>
    <property type="match status" value="1"/>
</dbReference>
<gene>
    <name evidence="5" type="ORF">J2S55_008103</name>
</gene>
<dbReference type="InterPro" id="IPR050109">
    <property type="entry name" value="HTH-type_TetR-like_transc_reg"/>
</dbReference>
<name>A0ABT9RJ34_9ACTN</name>
<feature type="DNA-binding region" description="H-T-H motif" evidence="2">
    <location>
        <begin position="33"/>
        <end position="52"/>
    </location>
</feature>
<evidence type="ECO:0000256" key="2">
    <source>
        <dbReference type="PROSITE-ProRule" id="PRU00335"/>
    </source>
</evidence>
<dbReference type="SUPFAM" id="SSF46689">
    <property type="entry name" value="Homeodomain-like"/>
    <property type="match status" value="1"/>
</dbReference>
<protein>
    <submittedName>
        <fullName evidence="5">AcrR family transcriptional regulator</fullName>
    </submittedName>
</protein>
<keyword evidence="1 2" id="KW-0238">DNA-binding</keyword>
<evidence type="ECO:0000259" key="4">
    <source>
        <dbReference type="PROSITE" id="PS50977"/>
    </source>
</evidence>
<accession>A0ABT9RJ34</accession>